<dbReference type="InterPro" id="IPR012259">
    <property type="entry name" value="DHFR"/>
</dbReference>
<dbReference type="Pfam" id="PF00186">
    <property type="entry name" value="DHFR_1"/>
    <property type="match status" value="1"/>
</dbReference>
<sequence>MKKIAFIWAENSLGYIGKDGVIPWNLPDDMQFFKEQTKGHPVVMGRRTFDSLHVKPLPERENIVLTRNPDWSYAGVTVVHSVAQLLHHLEQIPYAEDETIFVIGGAQIYEALVGEVDLLYITKVQNTIAGDTKMPQIDLTKFELIKELAGRVDERNIYPHHFYIYQRNDLARPGFK</sequence>
<dbReference type="PROSITE" id="PS51330">
    <property type="entry name" value="DHFR_2"/>
    <property type="match status" value="1"/>
</dbReference>
<dbReference type="InterPro" id="IPR024072">
    <property type="entry name" value="DHFR-like_dom_sf"/>
</dbReference>
<dbReference type="PIRSF" id="PIRSF000194">
    <property type="entry name" value="DHFR"/>
    <property type="match status" value="1"/>
</dbReference>
<dbReference type="AlphaFoldDB" id="A0A0R1H6W5"/>
<dbReference type="GO" id="GO:0050661">
    <property type="term" value="F:NADP binding"/>
    <property type="evidence" value="ECO:0007669"/>
    <property type="project" value="InterPro"/>
</dbReference>
<dbReference type="RefSeq" id="WP_056946111.1">
    <property type="nucleotide sequence ID" value="NZ_AZCV01000001.1"/>
</dbReference>
<evidence type="ECO:0000256" key="7">
    <source>
        <dbReference type="PIRNR" id="PIRNR000194"/>
    </source>
</evidence>
<comment type="pathway">
    <text evidence="1 7">Cofactor biosynthesis; tetrahydrofolate biosynthesis; 5,6,7,8-tetrahydrofolate from 7,8-dihydrofolate: step 1/1.</text>
</comment>
<evidence type="ECO:0000256" key="1">
    <source>
        <dbReference type="ARBA" id="ARBA00004903"/>
    </source>
</evidence>
<dbReference type="InterPro" id="IPR001796">
    <property type="entry name" value="DHFR_dom"/>
</dbReference>
<accession>A0A0R1H6W5</accession>
<dbReference type="CDD" id="cd00209">
    <property type="entry name" value="DHFR"/>
    <property type="match status" value="1"/>
</dbReference>
<dbReference type="PATRIC" id="fig|1423722.3.peg.242"/>
<dbReference type="PANTHER" id="PTHR48069">
    <property type="entry name" value="DIHYDROFOLATE REDUCTASE"/>
    <property type="match status" value="1"/>
</dbReference>
<dbReference type="Proteomes" id="UP000050909">
    <property type="component" value="Unassembled WGS sequence"/>
</dbReference>
<evidence type="ECO:0000256" key="4">
    <source>
        <dbReference type="ARBA" id="ARBA00022563"/>
    </source>
</evidence>
<name>A0A0R1H6W5_9LACO</name>
<evidence type="ECO:0000259" key="8">
    <source>
        <dbReference type="PROSITE" id="PS51330"/>
    </source>
</evidence>
<feature type="domain" description="DHFR" evidence="8">
    <location>
        <begin position="3"/>
        <end position="167"/>
    </location>
</feature>
<keyword evidence="5 7" id="KW-0521">NADP</keyword>
<dbReference type="GO" id="GO:0006730">
    <property type="term" value="P:one-carbon metabolic process"/>
    <property type="evidence" value="ECO:0007669"/>
    <property type="project" value="UniProtKB-KW"/>
</dbReference>
<dbReference type="Gene3D" id="3.40.430.10">
    <property type="entry name" value="Dihydrofolate Reductase, subunit A"/>
    <property type="match status" value="1"/>
</dbReference>
<evidence type="ECO:0000256" key="6">
    <source>
        <dbReference type="ARBA" id="ARBA00023002"/>
    </source>
</evidence>
<dbReference type="PANTHER" id="PTHR48069:SF3">
    <property type="entry name" value="DIHYDROFOLATE REDUCTASE"/>
    <property type="match status" value="1"/>
</dbReference>
<evidence type="ECO:0000313" key="9">
    <source>
        <dbReference type="EMBL" id="KRK38551.1"/>
    </source>
</evidence>
<evidence type="ECO:0000313" key="10">
    <source>
        <dbReference type="Proteomes" id="UP000050909"/>
    </source>
</evidence>
<keyword evidence="10" id="KW-1185">Reference proteome</keyword>
<proteinExistence type="inferred from homology"/>
<keyword evidence="6 7" id="KW-0560">Oxidoreductase</keyword>
<dbReference type="EMBL" id="AZCV01000001">
    <property type="protein sequence ID" value="KRK38551.1"/>
    <property type="molecule type" value="Genomic_DNA"/>
</dbReference>
<comment type="similarity">
    <text evidence="2 7">Belongs to the dihydrofolate reductase family.</text>
</comment>
<dbReference type="GO" id="GO:0004146">
    <property type="term" value="F:dihydrofolate reductase activity"/>
    <property type="evidence" value="ECO:0007669"/>
    <property type="project" value="UniProtKB-EC"/>
</dbReference>
<dbReference type="SUPFAM" id="SSF53597">
    <property type="entry name" value="Dihydrofolate reductase-like"/>
    <property type="match status" value="1"/>
</dbReference>
<evidence type="ECO:0000256" key="2">
    <source>
        <dbReference type="ARBA" id="ARBA00009539"/>
    </source>
</evidence>
<dbReference type="GO" id="GO:0046654">
    <property type="term" value="P:tetrahydrofolate biosynthetic process"/>
    <property type="evidence" value="ECO:0007669"/>
    <property type="project" value="UniProtKB-UniPathway"/>
</dbReference>
<dbReference type="GO" id="GO:0046655">
    <property type="term" value="P:folic acid metabolic process"/>
    <property type="evidence" value="ECO:0007669"/>
    <property type="project" value="TreeGrafter"/>
</dbReference>
<comment type="catalytic activity">
    <reaction evidence="7">
        <text>(6S)-5,6,7,8-tetrahydrofolate + NADP(+) = 7,8-dihydrofolate + NADPH + H(+)</text>
        <dbReference type="Rhea" id="RHEA:15009"/>
        <dbReference type="ChEBI" id="CHEBI:15378"/>
        <dbReference type="ChEBI" id="CHEBI:57451"/>
        <dbReference type="ChEBI" id="CHEBI:57453"/>
        <dbReference type="ChEBI" id="CHEBI:57783"/>
        <dbReference type="ChEBI" id="CHEBI:58349"/>
        <dbReference type="EC" id="1.5.1.3"/>
    </reaction>
</comment>
<evidence type="ECO:0000256" key="3">
    <source>
        <dbReference type="ARBA" id="ARBA00012856"/>
    </source>
</evidence>
<reference evidence="9 10" key="1">
    <citation type="journal article" date="2015" name="Genome Announc.">
        <title>Expanding the biotechnology potential of lactobacilli through comparative genomics of 213 strains and associated genera.</title>
        <authorList>
            <person name="Sun Z."/>
            <person name="Harris H.M."/>
            <person name="McCann A."/>
            <person name="Guo C."/>
            <person name="Argimon S."/>
            <person name="Zhang W."/>
            <person name="Yang X."/>
            <person name="Jeffery I.B."/>
            <person name="Cooney J.C."/>
            <person name="Kagawa T.F."/>
            <person name="Liu W."/>
            <person name="Song Y."/>
            <person name="Salvetti E."/>
            <person name="Wrobel A."/>
            <person name="Rasinkangas P."/>
            <person name="Parkhill J."/>
            <person name="Rea M.C."/>
            <person name="O'Sullivan O."/>
            <person name="Ritari J."/>
            <person name="Douillard F.P."/>
            <person name="Paul Ross R."/>
            <person name="Yang R."/>
            <person name="Briner A.E."/>
            <person name="Felis G.E."/>
            <person name="de Vos W.M."/>
            <person name="Barrangou R."/>
            <person name="Klaenhammer T.R."/>
            <person name="Caufield P.W."/>
            <person name="Cui Y."/>
            <person name="Zhang H."/>
            <person name="O'Toole P.W."/>
        </authorList>
    </citation>
    <scope>NUCLEOTIDE SEQUENCE [LARGE SCALE GENOMIC DNA]</scope>
    <source>
        <strain evidence="9 10">DSM 20534</strain>
    </source>
</reference>
<dbReference type="EC" id="1.5.1.3" evidence="3 7"/>
<organism evidence="9 10">
    <name type="scientific">Amylolactobacillus amylotrophicus DSM 20534</name>
    <dbReference type="NCBI Taxonomy" id="1423722"/>
    <lineage>
        <taxon>Bacteria</taxon>
        <taxon>Bacillati</taxon>
        <taxon>Bacillota</taxon>
        <taxon>Bacilli</taxon>
        <taxon>Lactobacillales</taxon>
        <taxon>Lactobacillaceae</taxon>
        <taxon>Amylolactobacillus</taxon>
    </lineage>
</organism>
<comment type="function">
    <text evidence="7">Key enzyme in folate metabolism. Catalyzes an essential reaction for de novo glycine and purine synthesis, and for DNA precursor synthesis.</text>
</comment>
<comment type="caution">
    <text evidence="9">The sequence shown here is derived from an EMBL/GenBank/DDBJ whole genome shotgun (WGS) entry which is preliminary data.</text>
</comment>
<protein>
    <recommendedName>
        <fullName evidence="3 7">Dihydrofolate reductase</fullName>
        <ecNumber evidence="3 7">1.5.1.3</ecNumber>
    </recommendedName>
</protein>
<dbReference type="GO" id="GO:0005829">
    <property type="term" value="C:cytosol"/>
    <property type="evidence" value="ECO:0007669"/>
    <property type="project" value="TreeGrafter"/>
</dbReference>
<dbReference type="PRINTS" id="PR00070">
    <property type="entry name" value="DHFR"/>
</dbReference>
<gene>
    <name evidence="9" type="ORF">FC62_GL000238</name>
</gene>
<evidence type="ECO:0000256" key="5">
    <source>
        <dbReference type="ARBA" id="ARBA00022857"/>
    </source>
</evidence>
<keyword evidence="4 7" id="KW-0554">One-carbon metabolism</keyword>
<dbReference type="GO" id="GO:0046452">
    <property type="term" value="P:dihydrofolate metabolic process"/>
    <property type="evidence" value="ECO:0007669"/>
    <property type="project" value="TreeGrafter"/>
</dbReference>
<dbReference type="UniPathway" id="UPA00077">
    <property type="reaction ID" value="UER00158"/>
</dbReference>